<evidence type="ECO:0000313" key="7">
    <source>
        <dbReference type="EMBL" id="KIW13629.1"/>
    </source>
</evidence>
<reference evidence="7 8" key="1">
    <citation type="submission" date="2015-01" db="EMBL/GenBank/DDBJ databases">
        <title>The Genome Sequence of Exophiala spinifera CBS89968.</title>
        <authorList>
            <consortium name="The Broad Institute Genomics Platform"/>
            <person name="Cuomo C."/>
            <person name="de Hoog S."/>
            <person name="Gorbushina A."/>
            <person name="Stielow B."/>
            <person name="Teixiera M."/>
            <person name="Abouelleil A."/>
            <person name="Chapman S.B."/>
            <person name="Priest M."/>
            <person name="Young S.K."/>
            <person name="Wortman J."/>
            <person name="Nusbaum C."/>
            <person name="Birren B."/>
        </authorList>
    </citation>
    <scope>NUCLEOTIDE SEQUENCE [LARGE SCALE GENOMIC DNA]</scope>
    <source>
        <strain evidence="7 8">CBS 89968</strain>
    </source>
</reference>
<dbReference type="GeneID" id="27335903"/>
<dbReference type="InterPro" id="IPR009644">
    <property type="entry name" value="FKTN/MNN4/W02B3.4-1"/>
</dbReference>
<keyword evidence="3" id="KW-1133">Transmembrane helix</keyword>
<gene>
    <name evidence="7" type="ORF">PV08_08820</name>
</gene>
<dbReference type="HOGENOM" id="CLU_052528_0_0_1"/>
<keyword evidence="8" id="KW-1185">Reference proteome</keyword>
<dbReference type="OrthoDB" id="444255at2759"/>
<dbReference type="AlphaFoldDB" id="A0A0D2BR07"/>
<keyword evidence="4" id="KW-0472">Membrane</keyword>
<evidence type="ECO:0000256" key="3">
    <source>
        <dbReference type="ARBA" id="ARBA00022989"/>
    </source>
</evidence>
<dbReference type="GO" id="GO:0016020">
    <property type="term" value="C:membrane"/>
    <property type="evidence" value="ECO:0007669"/>
    <property type="project" value="UniProtKB-SubCell"/>
</dbReference>
<feature type="domain" description="LicD/FKTN/FKRP nucleotidyltransferase" evidence="6">
    <location>
        <begin position="118"/>
        <end position="222"/>
    </location>
</feature>
<dbReference type="STRING" id="91928.A0A0D2BR07"/>
<protein>
    <recommendedName>
        <fullName evidence="6">LicD/FKTN/FKRP nucleotidyltransferase domain-containing protein</fullName>
    </recommendedName>
</protein>
<comment type="subcellular location">
    <subcellularLocation>
        <location evidence="1">Membrane</location>
        <topology evidence="1">Single-pass membrane protein</topology>
    </subcellularLocation>
</comment>
<dbReference type="InterPro" id="IPR007074">
    <property type="entry name" value="LicD/FKTN/FKRP_NTP_transf"/>
</dbReference>
<accession>A0A0D2BR07</accession>
<dbReference type="VEuPathDB" id="FungiDB:PV08_08820"/>
<organism evidence="7 8">
    <name type="scientific">Exophiala spinifera</name>
    <dbReference type="NCBI Taxonomy" id="91928"/>
    <lineage>
        <taxon>Eukaryota</taxon>
        <taxon>Fungi</taxon>
        <taxon>Dikarya</taxon>
        <taxon>Ascomycota</taxon>
        <taxon>Pezizomycotina</taxon>
        <taxon>Eurotiomycetes</taxon>
        <taxon>Chaetothyriomycetidae</taxon>
        <taxon>Chaetothyriales</taxon>
        <taxon>Herpotrichiellaceae</taxon>
        <taxon>Exophiala</taxon>
    </lineage>
</organism>
<feature type="region of interest" description="Disordered" evidence="5">
    <location>
        <begin position="40"/>
        <end position="73"/>
    </location>
</feature>
<dbReference type="Proteomes" id="UP000053328">
    <property type="component" value="Unassembled WGS sequence"/>
</dbReference>
<evidence type="ECO:0000256" key="5">
    <source>
        <dbReference type="SAM" id="MobiDB-lite"/>
    </source>
</evidence>
<evidence type="ECO:0000313" key="8">
    <source>
        <dbReference type="Proteomes" id="UP000053328"/>
    </source>
</evidence>
<keyword evidence="2" id="KW-0812">Transmembrane</keyword>
<evidence type="ECO:0000256" key="4">
    <source>
        <dbReference type="ARBA" id="ARBA00023136"/>
    </source>
</evidence>
<evidence type="ECO:0000256" key="2">
    <source>
        <dbReference type="ARBA" id="ARBA00022692"/>
    </source>
</evidence>
<proteinExistence type="predicted"/>
<dbReference type="Pfam" id="PF04991">
    <property type="entry name" value="LicD"/>
    <property type="match status" value="2"/>
</dbReference>
<name>A0A0D2BR07_9EURO</name>
<dbReference type="RefSeq" id="XP_016233845.1">
    <property type="nucleotide sequence ID" value="XM_016383142.1"/>
</dbReference>
<dbReference type="GO" id="GO:0009100">
    <property type="term" value="P:glycoprotein metabolic process"/>
    <property type="evidence" value="ECO:0007669"/>
    <property type="project" value="UniProtKB-ARBA"/>
</dbReference>
<dbReference type="PANTHER" id="PTHR15407">
    <property type="entry name" value="FUKUTIN-RELATED"/>
    <property type="match status" value="1"/>
</dbReference>
<dbReference type="EMBL" id="KN847497">
    <property type="protein sequence ID" value="KIW13629.1"/>
    <property type="molecule type" value="Genomic_DNA"/>
</dbReference>
<evidence type="ECO:0000256" key="1">
    <source>
        <dbReference type="ARBA" id="ARBA00004167"/>
    </source>
</evidence>
<feature type="domain" description="LicD/FKTN/FKRP nucleotidyltransferase" evidence="6">
    <location>
        <begin position="233"/>
        <end position="270"/>
    </location>
</feature>
<evidence type="ECO:0000259" key="6">
    <source>
        <dbReference type="Pfam" id="PF04991"/>
    </source>
</evidence>
<dbReference type="PANTHER" id="PTHR15407:SF28">
    <property type="entry name" value="RIBITOL-5-PHOSPHATE TRANSFERASE FKTN"/>
    <property type="match status" value="1"/>
</dbReference>
<sequence>MIGHALLRWKAAGPVLLLIFVFSVLLLLRDVGPLPSIAVDFDSGPQDQPEPVATTGSGPTPSPTSPPDPDRNKYFHEPGMSDLTRHYDSRYFKEVVTEEERQETLTHLIQSYFDTFQKLGVETWIAHGTLLGWYWNGKILPWDWDLDTQVSDHGLRTLAETHNGTTHRYPPSNGRPERRYLLDVNSWSWQREHGDGANIIDARYISMDTGLFVDITGLTELEPDTKPGIVMCKNNHEYKMEDIWPLRVSVFEDVRVKIPRHYEAILADEYSQEALVRTEFNGHVFDPKVKEWVRVDDNSTVHD</sequence>